<keyword evidence="2" id="KW-0732">Signal</keyword>
<feature type="compositionally biased region" description="Low complexity" evidence="1">
    <location>
        <begin position="31"/>
        <end position="49"/>
    </location>
</feature>
<dbReference type="Proteomes" id="UP001595699">
    <property type="component" value="Unassembled WGS sequence"/>
</dbReference>
<feature type="signal peptide" evidence="2">
    <location>
        <begin position="1"/>
        <end position="19"/>
    </location>
</feature>
<evidence type="ECO:0000313" key="4">
    <source>
        <dbReference type="Proteomes" id="UP001595699"/>
    </source>
</evidence>
<proteinExistence type="predicted"/>
<sequence length="236" mass="24495">MHTGTKRASILAICVLALAGCGGQPPPAPSPTTGSPAPTASASPTITAPSPSPSPLDAKRLRFALLTLADLPSGWRKVPPGSESESKIAPASCRAVMRPQNGIPNVTTATAEFQLGEDGPRLTHTVMSSKDDLGAFVDRLRNALPACRHFTGLSADGFTTEYETTLLSFPKQGDATLAFRTTGRLQGELSELPFGGNVVMVAEGSAMTALSAAGFDKQADEVRLEPLLAKALAKVE</sequence>
<keyword evidence="4" id="KW-1185">Reference proteome</keyword>
<evidence type="ECO:0000256" key="1">
    <source>
        <dbReference type="SAM" id="MobiDB-lite"/>
    </source>
</evidence>
<gene>
    <name evidence="3" type="ORF">ACFOUW_33370</name>
</gene>
<organism evidence="3 4">
    <name type="scientific">Tenggerimyces flavus</name>
    <dbReference type="NCBI Taxonomy" id="1708749"/>
    <lineage>
        <taxon>Bacteria</taxon>
        <taxon>Bacillati</taxon>
        <taxon>Actinomycetota</taxon>
        <taxon>Actinomycetes</taxon>
        <taxon>Propionibacteriales</taxon>
        <taxon>Nocardioidaceae</taxon>
        <taxon>Tenggerimyces</taxon>
    </lineage>
</organism>
<evidence type="ECO:0000256" key="2">
    <source>
        <dbReference type="SAM" id="SignalP"/>
    </source>
</evidence>
<comment type="caution">
    <text evidence="3">The sequence shown here is derived from an EMBL/GenBank/DDBJ whole genome shotgun (WGS) entry which is preliminary data.</text>
</comment>
<name>A0ABV7YKQ4_9ACTN</name>
<evidence type="ECO:0000313" key="3">
    <source>
        <dbReference type="EMBL" id="MFC3765766.1"/>
    </source>
</evidence>
<dbReference type="RefSeq" id="WP_205121039.1">
    <property type="nucleotide sequence ID" value="NZ_JAFBCM010000001.1"/>
</dbReference>
<feature type="region of interest" description="Disordered" evidence="1">
    <location>
        <begin position="23"/>
        <end position="54"/>
    </location>
</feature>
<feature type="chain" id="PRO_5047303148" evidence="2">
    <location>
        <begin position="20"/>
        <end position="236"/>
    </location>
</feature>
<reference evidence="4" key="1">
    <citation type="journal article" date="2019" name="Int. J. Syst. Evol. Microbiol.">
        <title>The Global Catalogue of Microorganisms (GCM) 10K type strain sequencing project: providing services to taxonomists for standard genome sequencing and annotation.</title>
        <authorList>
            <consortium name="The Broad Institute Genomics Platform"/>
            <consortium name="The Broad Institute Genome Sequencing Center for Infectious Disease"/>
            <person name="Wu L."/>
            <person name="Ma J."/>
        </authorList>
    </citation>
    <scope>NUCLEOTIDE SEQUENCE [LARGE SCALE GENOMIC DNA]</scope>
    <source>
        <strain evidence="4">CGMCC 4.7241</strain>
    </source>
</reference>
<accession>A0ABV7YKQ4</accession>
<dbReference type="PROSITE" id="PS51257">
    <property type="entry name" value="PROKAR_LIPOPROTEIN"/>
    <property type="match status" value="1"/>
</dbReference>
<protein>
    <submittedName>
        <fullName evidence="3">Uncharacterized protein</fullName>
    </submittedName>
</protein>
<dbReference type="EMBL" id="JBHRZH010000043">
    <property type="protein sequence ID" value="MFC3765766.1"/>
    <property type="molecule type" value="Genomic_DNA"/>
</dbReference>